<proteinExistence type="predicted"/>
<feature type="transmembrane region" description="Helical" evidence="5">
    <location>
        <begin position="237"/>
        <end position="258"/>
    </location>
</feature>
<feature type="domain" description="Major facilitator superfamily (MFS) profile" evidence="6">
    <location>
        <begin position="1"/>
        <end position="412"/>
    </location>
</feature>
<name>A0A6I4P2L4_9MICO</name>
<feature type="transmembrane region" description="Helical" evidence="5">
    <location>
        <begin position="169"/>
        <end position="187"/>
    </location>
</feature>
<sequence length="439" mass="44006">MPHRPDSSIQSSRWALMAQFALFGLANASWLGRLPAVRDDLGVNSAQLGALLIIGGLGSLAGALVIGAVVGRIGSRAALATATGANLVGFGLIALGTATSSIPVFAIGAVLNGLCGAFINVPINVSAAAVEQRLGRTVLPHFHAGFSIGAAAGAGLAAGFAAFGVAPAVQFPIVIMLVTAVRAALLAPSMRFAPRPHGAADGTGGGMTTATGSVAARPGRREAVRQAMRAWGEPRTLLLGVVLLAASLAEGSAGNWLAIAVDDGFPVGEAVAAATYSAFLVSMTAFRFLGTGLIDRFGRVRVLRVSGATALVGVLLFVFAPALPLALVGVVLWGCGTALGNPVAIAAASDDPARAPQRVSVVTSFSTISSLAAPPLLGLLADAVGARHALLVIAGATVVSLAAAGVVRRQPAGPAPTPARSHELSSQLHSLRLPVYRVL</sequence>
<keyword evidence="3 5" id="KW-1133">Transmembrane helix</keyword>
<feature type="transmembrane region" description="Helical" evidence="5">
    <location>
        <begin position="12"/>
        <end position="30"/>
    </location>
</feature>
<reference evidence="7 8" key="1">
    <citation type="submission" date="2019-12" db="EMBL/GenBank/DDBJ databases">
        <authorList>
            <person name="Kim Y.S."/>
        </authorList>
    </citation>
    <scope>NUCLEOTIDE SEQUENCE [LARGE SCALE GENOMIC DNA]</scope>
    <source>
        <strain evidence="7 8">MMS17-SY077</strain>
    </source>
</reference>
<accession>A0A6I4P2L4</accession>
<dbReference type="InterPro" id="IPR036259">
    <property type="entry name" value="MFS_trans_sf"/>
</dbReference>
<feature type="transmembrane region" description="Helical" evidence="5">
    <location>
        <begin position="77"/>
        <end position="98"/>
    </location>
</feature>
<evidence type="ECO:0000256" key="4">
    <source>
        <dbReference type="ARBA" id="ARBA00023136"/>
    </source>
</evidence>
<feature type="non-terminal residue" evidence="7">
    <location>
        <position position="439"/>
    </location>
</feature>
<dbReference type="InterPro" id="IPR051788">
    <property type="entry name" value="MFS_Transporter"/>
</dbReference>
<dbReference type="EMBL" id="WSTA01000083">
    <property type="protein sequence ID" value="MWB99862.1"/>
    <property type="molecule type" value="Genomic_DNA"/>
</dbReference>
<dbReference type="Proteomes" id="UP000438182">
    <property type="component" value="Unassembled WGS sequence"/>
</dbReference>
<feature type="transmembrane region" description="Helical" evidence="5">
    <location>
        <begin position="270"/>
        <end position="290"/>
    </location>
</feature>
<evidence type="ECO:0000313" key="8">
    <source>
        <dbReference type="Proteomes" id="UP000438182"/>
    </source>
</evidence>
<evidence type="ECO:0000313" key="7">
    <source>
        <dbReference type="EMBL" id="MWB99862.1"/>
    </source>
</evidence>
<dbReference type="InterPro" id="IPR020846">
    <property type="entry name" value="MFS_dom"/>
</dbReference>
<dbReference type="PANTHER" id="PTHR23514:SF13">
    <property type="entry name" value="INNER MEMBRANE PROTEIN YBJJ"/>
    <property type="match status" value="1"/>
</dbReference>
<keyword evidence="8" id="KW-1185">Reference proteome</keyword>
<evidence type="ECO:0000256" key="5">
    <source>
        <dbReference type="SAM" id="Phobius"/>
    </source>
</evidence>
<gene>
    <name evidence="7" type="ORF">GB864_15045</name>
</gene>
<evidence type="ECO:0000259" key="6">
    <source>
        <dbReference type="PROSITE" id="PS50850"/>
    </source>
</evidence>
<dbReference type="GO" id="GO:0022857">
    <property type="term" value="F:transmembrane transporter activity"/>
    <property type="evidence" value="ECO:0007669"/>
    <property type="project" value="InterPro"/>
</dbReference>
<dbReference type="AlphaFoldDB" id="A0A6I4P2L4"/>
<dbReference type="InterPro" id="IPR011701">
    <property type="entry name" value="MFS"/>
</dbReference>
<protein>
    <submittedName>
        <fullName evidence="7">MFS transporter</fullName>
    </submittedName>
</protein>
<feature type="transmembrane region" description="Helical" evidence="5">
    <location>
        <begin position="142"/>
        <end position="163"/>
    </location>
</feature>
<dbReference type="RefSeq" id="WP_160426509.1">
    <property type="nucleotide sequence ID" value="NZ_WSTA01000083.1"/>
</dbReference>
<evidence type="ECO:0000256" key="2">
    <source>
        <dbReference type="ARBA" id="ARBA00022692"/>
    </source>
</evidence>
<dbReference type="Gene3D" id="1.20.1250.20">
    <property type="entry name" value="MFS general substrate transporter like domains"/>
    <property type="match status" value="2"/>
</dbReference>
<dbReference type="PROSITE" id="PS50850">
    <property type="entry name" value="MFS"/>
    <property type="match status" value="1"/>
</dbReference>
<organism evidence="7 8">
    <name type="scientific">Agromyces seonyuensis</name>
    <dbReference type="NCBI Taxonomy" id="2662446"/>
    <lineage>
        <taxon>Bacteria</taxon>
        <taxon>Bacillati</taxon>
        <taxon>Actinomycetota</taxon>
        <taxon>Actinomycetes</taxon>
        <taxon>Micrococcales</taxon>
        <taxon>Microbacteriaceae</taxon>
        <taxon>Agromyces</taxon>
    </lineage>
</organism>
<comment type="caution">
    <text evidence="7">The sequence shown here is derived from an EMBL/GenBank/DDBJ whole genome shotgun (WGS) entry which is preliminary data.</text>
</comment>
<feature type="transmembrane region" description="Helical" evidence="5">
    <location>
        <begin position="389"/>
        <end position="407"/>
    </location>
</feature>
<dbReference type="GO" id="GO:0005886">
    <property type="term" value="C:plasma membrane"/>
    <property type="evidence" value="ECO:0007669"/>
    <property type="project" value="UniProtKB-SubCell"/>
</dbReference>
<feature type="transmembrane region" description="Helical" evidence="5">
    <location>
        <begin position="50"/>
        <end position="70"/>
    </location>
</feature>
<keyword evidence="2 5" id="KW-0812">Transmembrane</keyword>
<feature type="transmembrane region" description="Helical" evidence="5">
    <location>
        <begin position="104"/>
        <end position="130"/>
    </location>
</feature>
<dbReference type="PANTHER" id="PTHR23514">
    <property type="entry name" value="BYPASS OF STOP CODON PROTEIN 6"/>
    <property type="match status" value="1"/>
</dbReference>
<keyword evidence="4 5" id="KW-0472">Membrane</keyword>
<dbReference type="Pfam" id="PF07690">
    <property type="entry name" value="MFS_1"/>
    <property type="match status" value="1"/>
</dbReference>
<evidence type="ECO:0000256" key="3">
    <source>
        <dbReference type="ARBA" id="ARBA00022989"/>
    </source>
</evidence>
<evidence type="ECO:0000256" key="1">
    <source>
        <dbReference type="ARBA" id="ARBA00004651"/>
    </source>
</evidence>
<dbReference type="SUPFAM" id="SSF103473">
    <property type="entry name" value="MFS general substrate transporter"/>
    <property type="match status" value="1"/>
</dbReference>
<comment type="subcellular location">
    <subcellularLocation>
        <location evidence="1">Cell membrane</location>
        <topology evidence="1">Multi-pass membrane protein</topology>
    </subcellularLocation>
</comment>